<dbReference type="Pfam" id="PF04082">
    <property type="entry name" value="Fungal_trans"/>
    <property type="match status" value="1"/>
</dbReference>
<organism evidence="3 4">
    <name type="scientific">Apiospora saccharicola</name>
    <dbReference type="NCBI Taxonomy" id="335842"/>
    <lineage>
        <taxon>Eukaryota</taxon>
        <taxon>Fungi</taxon>
        <taxon>Dikarya</taxon>
        <taxon>Ascomycota</taxon>
        <taxon>Pezizomycotina</taxon>
        <taxon>Sordariomycetes</taxon>
        <taxon>Xylariomycetidae</taxon>
        <taxon>Amphisphaeriales</taxon>
        <taxon>Apiosporaceae</taxon>
        <taxon>Apiospora</taxon>
    </lineage>
</organism>
<evidence type="ECO:0000256" key="1">
    <source>
        <dbReference type="ARBA" id="ARBA00023242"/>
    </source>
</evidence>
<keyword evidence="1" id="KW-0539">Nucleus</keyword>
<dbReference type="PANTHER" id="PTHR47785">
    <property type="entry name" value="ZN(II)2CYS6 TRANSCRIPTION FACTOR (EUROFUNG)-RELATED-RELATED"/>
    <property type="match status" value="1"/>
</dbReference>
<dbReference type="CDD" id="cd12148">
    <property type="entry name" value="fungal_TF_MHR"/>
    <property type="match status" value="1"/>
</dbReference>
<evidence type="ECO:0000313" key="4">
    <source>
        <dbReference type="Proteomes" id="UP001446871"/>
    </source>
</evidence>
<evidence type="ECO:0000259" key="2">
    <source>
        <dbReference type="Pfam" id="PF04082"/>
    </source>
</evidence>
<dbReference type="Proteomes" id="UP001446871">
    <property type="component" value="Unassembled WGS sequence"/>
</dbReference>
<proteinExistence type="predicted"/>
<dbReference type="InterPro" id="IPR053181">
    <property type="entry name" value="EcdB-like_regulator"/>
</dbReference>
<sequence>MSMPIPALFGYLPTWMRACASDWLRMLTDPNHSLFPPCMYTTSGQSDYSAGLNQIYHKPFSGHALWSVSTTPYFDYADAYNCSTIEDASLSAVVDRLSRIETLLEQQSQQLQQLSTHSSPAFSPAQRSGSFPLLYQPASGYSEPPLSSEENPQDTHQFLIPTGISPISDIFLAPGVREQLGGYPRNFFFSIEQNHALPYAIDPVSAGHVSWPALPKNTATDLGNSYFLHVHPHQPLFCQDLFGVWQSNIIRNAPEYDIEAAICLCVYALGTVAAHNHRAEEDETALGLQFFKPALQIILHAHTWSFQPSLLNCQALLLAATYFGYLGRPLHRGRMACFAARMFLDHLDMHRRTSFAECDDGELRIFWLCFLVDCNQAAELNVVRSGVEPLGDRMSLPRSMKQDMSDTNDTISFVAEIALRRLLNRILSSLYSTQGAITDLNSAAPVVSPSRGYHLDTASTTWQQQQQQQQQGLSLQKLLTVSSELNRQLEQWYDSIPDGLRPPKGVEPMETDRGRTLRLRYYEARQLIHRPYVMQAVNHHHHQQMFHQNEPSSSSSSSAALDLPPQVILDGCEVCLESCVAYLYNAVERLGRRSAHLWSLAHNALACVLVLVAADACPPLHPLVAPEVPPTLRDALVASLRGWATAGSSFEATVAILESLRFRGDEAPAAAAAGGSLVV</sequence>
<comment type="caution">
    <text evidence="3">The sequence shown here is derived from an EMBL/GenBank/DDBJ whole genome shotgun (WGS) entry which is preliminary data.</text>
</comment>
<feature type="domain" description="Xylanolytic transcriptional activator regulatory" evidence="2">
    <location>
        <begin position="224"/>
        <end position="493"/>
    </location>
</feature>
<gene>
    <name evidence="3" type="ORF">PG996_009688</name>
</gene>
<keyword evidence="4" id="KW-1185">Reference proteome</keyword>
<reference evidence="3 4" key="1">
    <citation type="submission" date="2023-01" db="EMBL/GenBank/DDBJ databases">
        <title>Analysis of 21 Apiospora genomes using comparative genomics revels a genus with tremendous synthesis potential of carbohydrate active enzymes and secondary metabolites.</title>
        <authorList>
            <person name="Sorensen T."/>
        </authorList>
    </citation>
    <scope>NUCLEOTIDE SEQUENCE [LARGE SCALE GENOMIC DNA]</scope>
    <source>
        <strain evidence="3 4">CBS 83171</strain>
    </source>
</reference>
<protein>
    <submittedName>
        <fullName evidence="3">C6 finger domain-containing protein</fullName>
    </submittedName>
</protein>
<name>A0ABR1ULH3_9PEZI</name>
<evidence type="ECO:0000313" key="3">
    <source>
        <dbReference type="EMBL" id="KAK8059758.1"/>
    </source>
</evidence>
<dbReference type="InterPro" id="IPR007219">
    <property type="entry name" value="XnlR_reg_dom"/>
</dbReference>
<dbReference type="EMBL" id="JAQQWM010000006">
    <property type="protein sequence ID" value="KAK8059758.1"/>
    <property type="molecule type" value="Genomic_DNA"/>
</dbReference>
<accession>A0ABR1ULH3</accession>